<keyword evidence="1" id="KW-0175">Coiled coil</keyword>
<protein>
    <recommendedName>
        <fullName evidence="4">HAUS augmin-like complex subunit 3 N-terminal domain-containing protein</fullName>
    </recommendedName>
</protein>
<evidence type="ECO:0000313" key="2">
    <source>
        <dbReference type="EMBL" id="CAH1155470.1"/>
    </source>
</evidence>
<dbReference type="EMBL" id="OU896708">
    <property type="protein sequence ID" value="CAH1155470.1"/>
    <property type="molecule type" value="Genomic_DNA"/>
</dbReference>
<proteinExistence type="predicted"/>
<reference evidence="2" key="1">
    <citation type="submission" date="2022-01" db="EMBL/GenBank/DDBJ databases">
        <authorList>
            <person name="King R."/>
        </authorList>
    </citation>
    <scope>NUCLEOTIDE SEQUENCE</scope>
</reference>
<reference evidence="2" key="2">
    <citation type="submission" date="2022-10" db="EMBL/GenBank/DDBJ databases">
        <authorList>
            <consortium name="ENA_rothamsted_submissions"/>
            <consortium name="culmorum"/>
            <person name="King R."/>
        </authorList>
    </citation>
    <scope>NUCLEOTIDE SEQUENCE</scope>
</reference>
<name>A0A9P0DMA9_PHACE</name>
<organism evidence="2 3">
    <name type="scientific">Phaedon cochleariae</name>
    <name type="common">Mustard beetle</name>
    <dbReference type="NCBI Taxonomy" id="80249"/>
    <lineage>
        <taxon>Eukaryota</taxon>
        <taxon>Metazoa</taxon>
        <taxon>Ecdysozoa</taxon>
        <taxon>Arthropoda</taxon>
        <taxon>Hexapoda</taxon>
        <taxon>Insecta</taxon>
        <taxon>Pterygota</taxon>
        <taxon>Neoptera</taxon>
        <taxon>Endopterygota</taxon>
        <taxon>Coleoptera</taxon>
        <taxon>Polyphaga</taxon>
        <taxon>Cucujiformia</taxon>
        <taxon>Chrysomeloidea</taxon>
        <taxon>Chrysomelidae</taxon>
        <taxon>Chrysomelinae</taxon>
        <taxon>Chrysomelini</taxon>
        <taxon>Phaedon</taxon>
    </lineage>
</organism>
<evidence type="ECO:0000313" key="3">
    <source>
        <dbReference type="Proteomes" id="UP001153737"/>
    </source>
</evidence>
<dbReference type="Proteomes" id="UP001153737">
    <property type="component" value="Chromosome 2"/>
</dbReference>
<feature type="coiled-coil region" evidence="1">
    <location>
        <begin position="101"/>
        <end position="170"/>
    </location>
</feature>
<sequence>MEDFNGDDILKVFSELDVKLLNLHPNVIRGWFDTDDENMKNLLSWMCLSLSKENYLSPLETSEFTHIQLPFSMSDLEQEKYEIEQTKFPGIFDVDSNMLEIAFLEDEINILIQEDKQLEELNRINRKQEKDLLEIMDKKISLEIKTSLQLKSAQENCLDQGEKLDKLNKKIHERLLKYGQNLHDFEFSPSPNFINNMDITVNYEHMDNTTNLLMPHLEDSVVPTNNTGTLNITHLNVTNINETIANDFCNLRHRILHSHKRYLVTKIEVDKLKEMLNFLDAVTVETLFSVDSLYLEHNIEAKEESKKRMCTMLDDIATKFADQQIFLTQMKYVEQEIETHEKRLNRLSEIDDAILKLLSHYLVLKILYTGEKKQIDGSYSFFRKVIHYISKDLENCKSRTVKMHNIIRDYEKSTPEDRFKLTKYVIKMLAANEENFTIARAFEIFADFKREIGVLENNLFSFRFSDHCSLEEKWRKSMGVLQKMLISGPTHRIVLIAPELQSVMRKLEEVFRQQQSSVKSAVEISSGMKKIPNKWQNYRRQLWMYFMADSQKLKFILQQIQEHFSNSKLGKT</sequence>
<evidence type="ECO:0000256" key="1">
    <source>
        <dbReference type="SAM" id="Coils"/>
    </source>
</evidence>
<dbReference type="AlphaFoldDB" id="A0A9P0DMA9"/>
<dbReference type="OrthoDB" id="8187957at2759"/>
<evidence type="ECO:0008006" key="4">
    <source>
        <dbReference type="Google" id="ProtNLM"/>
    </source>
</evidence>
<accession>A0A9P0DMA9</accession>
<gene>
    <name evidence="2" type="ORF">PHAECO_LOCUS6908</name>
</gene>
<keyword evidence="3" id="KW-1185">Reference proteome</keyword>